<dbReference type="AlphaFoldDB" id="A0A6V8JTW8"/>
<evidence type="ECO:0000313" key="5">
    <source>
        <dbReference type="Proteomes" id="UP000482800"/>
    </source>
</evidence>
<gene>
    <name evidence="4" type="ORF">Phou_001520</name>
</gene>
<dbReference type="GO" id="GO:0003960">
    <property type="term" value="F:quinone reductase (NADPH) activity"/>
    <property type="evidence" value="ECO:0007669"/>
    <property type="project" value="TreeGrafter"/>
</dbReference>
<dbReference type="InterPro" id="IPR036291">
    <property type="entry name" value="NAD(P)-bd_dom_sf"/>
</dbReference>
<proteinExistence type="predicted"/>
<protein>
    <recommendedName>
        <fullName evidence="3">Alcohol dehydrogenase-like C-terminal domain-containing protein</fullName>
    </recommendedName>
</protein>
<keyword evidence="2" id="KW-0560">Oxidoreductase</keyword>
<comment type="caution">
    <text evidence="4">The sequence shown here is derived from an EMBL/GenBank/DDBJ whole genome shotgun (WGS) entry which is preliminary data.</text>
</comment>
<keyword evidence="1" id="KW-0521">NADP</keyword>
<sequence>MGLLLTQLATSLGARVIGTVSTPEKEELARAAGAAEVIGYRGVAERVRELTGGAGVAAVYDGVGRDTFDDSLASLRVRGTLVLFGYASGPPAPFDVNRLQAGGSLSLTRPSLMHFVATEEELRRRAGDVLRWVADGTLKVTVGARYPLAEAARAHADLESRRTTGKLLLIP</sequence>
<dbReference type="Gene3D" id="3.90.180.10">
    <property type="entry name" value="Medium-chain alcohol dehydrogenases, catalytic domain"/>
    <property type="match status" value="1"/>
</dbReference>
<evidence type="ECO:0000313" key="4">
    <source>
        <dbReference type="EMBL" id="GFJ75972.1"/>
    </source>
</evidence>
<name>A0A6V8JTW8_9ACTN</name>
<keyword evidence="5" id="KW-1185">Reference proteome</keyword>
<dbReference type="EMBL" id="BLPF01000001">
    <property type="protein sequence ID" value="GFJ75972.1"/>
    <property type="molecule type" value="Genomic_DNA"/>
</dbReference>
<dbReference type="PANTHER" id="PTHR48106:SF13">
    <property type="entry name" value="QUINONE OXIDOREDUCTASE-RELATED"/>
    <property type="match status" value="1"/>
</dbReference>
<evidence type="ECO:0000256" key="1">
    <source>
        <dbReference type="ARBA" id="ARBA00022857"/>
    </source>
</evidence>
<evidence type="ECO:0000256" key="2">
    <source>
        <dbReference type="ARBA" id="ARBA00023002"/>
    </source>
</evidence>
<dbReference type="GO" id="GO:0070402">
    <property type="term" value="F:NADPH binding"/>
    <property type="evidence" value="ECO:0007669"/>
    <property type="project" value="TreeGrafter"/>
</dbReference>
<dbReference type="GO" id="GO:0035925">
    <property type="term" value="F:mRNA 3'-UTR AU-rich region binding"/>
    <property type="evidence" value="ECO:0007669"/>
    <property type="project" value="TreeGrafter"/>
</dbReference>
<dbReference type="RefSeq" id="WP_246273105.1">
    <property type="nucleotide sequence ID" value="NZ_BLPF01000001.1"/>
</dbReference>
<dbReference type="Proteomes" id="UP000482800">
    <property type="component" value="Unassembled WGS sequence"/>
</dbReference>
<dbReference type="Gene3D" id="3.40.50.720">
    <property type="entry name" value="NAD(P)-binding Rossmann-like Domain"/>
    <property type="match status" value="1"/>
</dbReference>
<feature type="domain" description="Alcohol dehydrogenase-like C-terminal" evidence="3">
    <location>
        <begin position="2"/>
        <end position="100"/>
    </location>
</feature>
<evidence type="ECO:0000259" key="3">
    <source>
        <dbReference type="Pfam" id="PF00107"/>
    </source>
</evidence>
<dbReference type="PANTHER" id="PTHR48106">
    <property type="entry name" value="QUINONE OXIDOREDUCTASE PIG3-RELATED"/>
    <property type="match status" value="1"/>
</dbReference>
<dbReference type="GO" id="GO:0005829">
    <property type="term" value="C:cytosol"/>
    <property type="evidence" value="ECO:0007669"/>
    <property type="project" value="TreeGrafter"/>
</dbReference>
<reference evidence="4 5" key="2">
    <citation type="submission" date="2020-03" db="EMBL/GenBank/DDBJ databases">
        <authorList>
            <person name="Ichikawa N."/>
            <person name="Kimura A."/>
            <person name="Kitahashi Y."/>
            <person name="Uohara A."/>
        </authorList>
    </citation>
    <scope>NUCLEOTIDE SEQUENCE [LARGE SCALE GENOMIC DNA]</scope>
    <source>
        <strain evidence="4 5">NBRC 108639</strain>
    </source>
</reference>
<accession>A0A6V8JTW8</accession>
<dbReference type="InterPro" id="IPR013149">
    <property type="entry name" value="ADH-like_C"/>
</dbReference>
<dbReference type="SUPFAM" id="SSF51735">
    <property type="entry name" value="NAD(P)-binding Rossmann-fold domains"/>
    <property type="match status" value="1"/>
</dbReference>
<organism evidence="4 5">
    <name type="scientific">Phytohabitans houttuyneae</name>
    <dbReference type="NCBI Taxonomy" id="1076126"/>
    <lineage>
        <taxon>Bacteria</taxon>
        <taxon>Bacillati</taxon>
        <taxon>Actinomycetota</taxon>
        <taxon>Actinomycetes</taxon>
        <taxon>Micromonosporales</taxon>
        <taxon>Micromonosporaceae</taxon>
    </lineage>
</organism>
<dbReference type="Pfam" id="PF00107">
    <property type="entry name" value="ADH_zinc_N"/>
    <property type="match status" value="1"/>
</dbReference>
<reference evidence="4 5" key="1">
    <citation type="submission" date="2020-03" db="EMBL/GenBank/DDBJ databases">
        <title>Whole genome shotgun sequence of Phytohabitans houttuyneae NBRC 108639.</title>
        <authorList>
            <person name="Komaki H."/>
            <person name="Tamura T."/>
        </authorList>
    </citation>
    <scope>NUCLEOTIDE SEQUENCE [LARGE SCALE GENOMIC DNA]</scope>
    <source>
        <strain evidence="4 5">NBRC 108639</strain>
    </source>
</reference>